<dbReference type="InterPro" id="IPR036300">
    <property type="entry name" value="MIR_dom_sf"/>
</dbReference>
<dbReference type="SMART" id="SM00472">
    <property type="entry name" value="MIR"/>
    <property type="match status" value="3"/>
</dbReference>
<feature type="domain" description="MIR" evidence="10">
    <location>
        <begin position="128"/>
        <end position="182"/>
    </location>
</feature>
<comment type="similarity">
    <text evidence="2 8">Belongs to the mitochondrial carrier (TC 2.A.29) family.</text>
</comment>
<dbReference type="PANTHER" id="PTHR46809:SF2">
    <property type="entry name" value="GH21273P"/>
    <property type="match status" value="1"/>
</dbReference>
<evidence type="ECO:0000256" key="3">
    <source>
        <dbReference type="ARBA" id="ARBA00022692"/>
    </source>
</evidence>
<evidence type="ECO:0000256" key="1">
    <source>
        <dbReference type="ARBA" id="ARBA00004141"/>
    </source>
</evidence>
<evidence type="ECO:0000256" key="9">
    <source>
        <dbReference type="SAM" id="MobiDB-lite"/>
    </source>
</evidence>
<keyword evidence="6 7" id="KW-0472">Membrane</keyword>
<protein>
    <submittedName>
        <fullName evidence="11">Stromal cell-derived factor 2</fullName>
    </submittedName>
</protein>
<dbReference type="CDD" id="cd23293">
    <property type="entry name" value="beta-trefoil_MIR_SDF2_meta"/>
    <property type="match status" value="1"/>
</dbReference>
<keyword evidence="3 7" id="KW-0812">Transmembrane</keyword>
<dbReference type="InParanoid" id="A0A067QWG5"/>
<keyword evidence="5" id="KW-0677">Repeat</keyword>
<dbReference type="SUPFAM" id="SSF103506">
    <property type="entry name" value="Mitochondrial carrier"/>
    <property type="match status" value="1"/>
</dbReference>
<dbReference type="Pfam" id="PF02815">
    <property type="entry name" value="MIR"/>
    <property type="match status" value="1"/>
</dbReference>
<feature type="domain" description="MIR" evidence="10">
    <location>
        <begin position="190"/>
        <end position="246"/>
    </location>
</feature>
<dbReference type="STRING" id="136037.A0A067QWG5"/>
<reference evidence="11 12" key="1">
    <citation type="journal article" date="2014" name="Nat. Commun.">
        <title>Molecular traces of alternative social organization in a termite genome.</title>
        <authorList>
            <person name="Terrapon N."/>
            <person name="Li C."/>
            <person name="Robertson H.M."/>
            <person name="Ji L."/>
            <person name="Meng X."/>
            <person name="Booth W."/>
            <person name="Chen Z."/>
            <person name="Childers C.P."/>
            <person name="Glastad K.M."/>
            <person name="Gokhale K."/>
            <person name="Gowin J."/>
            <person name="Gronenberg W."/>
            <person name="Hermansen R.A."/>
            <person name="Hu H."/>
            <person name="Hunt B.G."/>
            <person name="Huylmans A.K."/>
            <person name="Khalil S.M."/>
            <person name="Mitchell R.D."/>
            <person name="Munoz-Torres M.C."/>
            <person name="Mustard J.A."/>
            <person name="Pan H."/>
            <person name="Reese J.T."/>
            <person name="Scharf M.E."/>
            <person name="Sun F."/>
            <person name="Vogel H."/>
            <person name="Xiao J."/>
            <person name="Yang W."/>
            <person name="Yang Z."/>
            <person name="Yang Z."/>
            <person name="Zhou J."/>
            <person name="Zhu J."/>
            <person name="Brent C.S."/>
            <person name="Elsik C.G."/>
            <person name="Goodisman M.A."/>
            <person name="Liberles D.A."/>
            <person name="Roe R.M."/>
            <person name="Vargo E.L."/>
            <person name="Vilcinskas A."/>
            <person name="Wang J."/>
            <person name="Bornberg-Bauer E."/>
            <person name="Korb J."/>
            <person name="Zhang G."/>
            <person name="Liebig J."/>
        </authorList>
    </citation>
    <scope>NUCLEOTIDE SEQUENCE [LARGE SCALE GENOMIC DNA]</scope>
    <source>
        <tissue evidence="11">Whole organism</tissue>
    </source>
</reference>
<accession>A0A067QWG5</accession>
<proteinExistence type="inferred from homology"/>
<name>A0A067QWG5_ZOONE</name>
<evidence type="ECO:0000256" key="6">
    <source>
        <dbReference type="ARBA" id="ARBA00023136"/>
    </source>
</evidence>
<evidence type="ECO:0000259" key="10">
    <source>
        <dbReference type="PROSITE" id="PS50919"/>
    </source>
</evidence>
<feature type="region of interest" description="Disordered" evidence="9">
    <location>
        <begin position="1"/>
        <end position="24"/>
    </location>
</feature>
<dbReference type="AlphaFoldDB" id="A0A067QWG5"/>
<evidence type="ECO:0000256" key="5">
    <source>
        <dbReference type="ARBA" id="ARBA00022737"/>
    </source>
</evidence>
<dbReference type="Proteomes" id="UP000027135">
    <property type="component" value="Unassembled WGS sequence"/>
</dbReference>
<keyword evidence="8" id="KW-0813">Transport</keyword>
<dbReference type="InterPro" id="IPR023395">
    <property type="entry name" value="MCP_dom_sf"/>
</dbReference>
<dbReference type="eggNOG" id="KOG1519">
    <property type="taxonomic scope" value="Eukaryota"/>
</dbReference>
<dbReference type="FunCoup" id="A0A067QWG5">
    <property type="interactions" value="1242"/>
</dbReference>
<comment type="subcellular location">
    <subcellularLocation>
        <location evidence="1">Membrane</location>
        <topology evidence="1">Multi-pass membrane protein</topology>
    </subcellularLocation>
</comment>
<dbReference type="GO" id="GO:0016020">
    <property type="term" value="C:membrane"/>
    <property type="evidence" value="ECO:0007669"/>
    <property type="project" value="UniProtKB-SubCell"/>
</dbReference>
<dbReference type="InterPro" id="IPR016093">
    <property type="entry name" value="MIR_motif"/>
</dbReference>
<dbReference type="Gene3D" id="2.80.10.50">
    <property type="match status" value="1"/>
</dbReference>
<gene>
    <name evidence="11" type="ORF">L798_00893</name>
</gene>
<feature type="repeat" description="Solcar" evidence="7">
    <location>
        <begin position="40"/>
        <end position="120"/>
    </location>
</feature>
<evidence type="ECO:0000313" key="11">
    <source>
        <dbReference type="EMBL" id="KDR08963.1"/>
    </source>
</evidence>
<dbReference type="SUPFAM" id="SSF82109">
    <property type="entry name" value="MIR domain"/>
    <property type="match status" value="1"/>
</dbReference>
<evidence type="ECO:0000256" key="8">
    <source>
        <dbReference type="RuleBase" id="RU000488"/>
    </source>
</evidence>
<evidence type="ECO:0000313" key="12">
    <source>
        <dbReference type="Proteomes" id="UP000027135"/>
    </source>
</evidence>
<feature type="compositionally biased region" description="Polar residues" evidence="9">
    <location>
        <begin position="1"/>
        <end position="13"/>
    </location>
</feature>
<evidence type="ECO:0000256" key="2">
    <source>
        <dbReference type="ARBA" id="ARBA00006375"/>
    </source>
</evidence>
<dbReference type="eggNOG" id="KOG3358">
    <property type="taxonomic scope" value="Eukaryota"/>
</dbReference>
<keyword evidence="12" id="KW-1185">Reference proteome</keyword>
<dbReference type="InterPro" id="IPR018108">
    <property type="entry name" value="MCP_transmembrane"/>
</dbReference>
<dbReference type="PROSITE" id="PS50920">
    <property type="entry name" value="SOLCAR"/>
    <property type="match status" value="1"/>
</dbReference>
<dbReference type="PROSITE" id="PS50919">
    <property type="entry name" value="MIR"/>
    <property type="match status" value="2"/>
</dbReference>
<sequence>MTHLPANNLNIQENEPDSGKKHLGFTQNTESRLVSEGSALYDCREFICGWGAAFINISITFPINKIIFRQMLHGVGVGSAAGQLSSEGFHYLYRGILPPLCQKTLSLSIMFGVYEECRRPLENAGRSNKYVTCGSVLKLMNVGYKVRLHSHDVKYGTGSGQQSVTGTDVQEDVNSHWVIKGETGKHCVRGERVKCGDIIRLQHLATSKNLHSHLFSSPLSSNQEISAYGDDQGEGDTGDHWMVICDGDCWERDEGIMLKHVDTEVYLSATSRTYGRPINGQSEIVGINSPGANHVHWQAMEGLFIHPSDFNPKQQMHHEPHTEL</sequence>
<evidence type="ECO:0000256" key="4">
    <source>
        <dbReference type="ARBA" id="ARBA00022729"/>
    </source>
</evidence>
<dbReference type="Pfam" id="PF00153">
    <property type="entry name" value="Mito_carr"/>
    <property type="match status" value="1"/>
</dbReference>
<evidence type="ECO:0000256" key="7">
    <source>
        <dbReference type="PROSITE-ProRule" id="PRU00282"/>
    </source>
</evidence>
<keyword evidence="4" id="KW-0732">Signal</keyword>
<organism evidence="11 12">
    <name type="scientific">Zootermopsis nevadensis</name>
    <name type="common">Dampwood termite</name>
    <dbReference type="NCBI Taxonomy" id="136037"/>
    <lineage>
        <taxon>Eukaryota</taxon>
        <taxon>Metazoa</taxon>
        <taxon>Ecdysozoa</taxon>
        <taxon>Arthropoda</taxon>
        <taxon>Hexapoda</taxon>
        <taxon>Insecta</taxon>
        <taxon>Pterygota</taxon>
        <taxon>Neoptera</taxon>
        <taxon>Polyneoptera</taxon>
        <taxon>Dictyoptera</taxon>
        <taxon>Blattodea</taxon>
        <taxon>Blattoidea</taxon>
        <taxon>Termitoidae</taxon>
        <taxon>Termopsidae</taxon>
        <taxon>Zootermopsis</taxon>
    </lineage>
</organism>
<dbReference type="PANTHER" id="PTHR46809">
    <property type="entry name" value="STROMAL CELL-DERIVED FACTOR 2-LIKE PROTEIN"/>
    <property type="match status" value="1"/>
</dbReference>
<dbReference type="EMBL" id="KK853286">
    <property type="protein sequence ID" value="KDR08963.1"/>
    <property type="molecule type" value="Genomic_DNA"/>
</dbReference>